<evidence type="ECO:0008006" key="4">
    <source>
        <dbReference type="Google" id="ProtNLM"/>
    </source>
</evidence>
<evidence type="ECO:0000313" key="3">
    <source>
        <dbReference type="Proteomes" id="UP000800094"/>
    </source>
</evidence>
<dbReference type="AlphaFoldDB" id="A0A6A6INS7"/>
<keyword evidence="1" id="KW-0732">Signal</keyword>
<accession>A0A6A6INS7</accession>
<evidence type="ECO:0000256" key="1">
    <source>
        <dbReference type="SAM" id="SignalP"/>
    </source>
</evidence>
<reference evidence="2" key="1">
    <citation type="journal article" date="2020" name="Stud. Mycol.">
        <title>101 Dothideomycetes genomes: a test case for predicting lifestyles and emergence of pathogens.</title>
        <authorList>
            <person name="Haridas S."/>
            <person name="Albert R."/>
            <person name="Binder M."/>
            <person name="Bloem J."/>
            <person name="Labutti K."/>
            <person name="Salamov A."/>
            <person name="Andreopoulos B."/>
            <person name="Baker S."/>
            <person name="Barry K."/>
            <person name="Bills G."/>
            <person name="Bluhm B."/>
            <person name="Cannon C."/>
            <person name="Castanera R."/>
            <person name="Culley D."/>
            <person name="Daum C."/>
            <person name="Ezra D."/>
            <person name="Gonzalez J."/>
            <person name="Henrissat B."/>
            <person name="Kuo A."/>
            <person name="Liang C."/>
            <person name="Lipzen A."/>
            <person name="Lutzoni F."/>
            <person name="Magnuson J."/>
            <person name="Mondo S."/>
            <person name="Nolan M."/>
            <person name="Ohm R."/>
            <person name="Pangilinan J."/>
            <person name="Park H.-J."/>
            <person name="Ramirez L."/>
            <person name="Alfaro M."/>
            <person name="Sun H."/>
            <person name="Tritt A."/>
            <person name="Yoshinaga Y."/>
            <person name="Zwiers L.-H."/>
            <person name="Turgeon B."/>
            <person name="Goodwin S."/>
            <person name="Spatafora J."/>
            <person name="Crous P."/>
            <person name="Grigoriev I."/>
        </authorList>
    </citation>
    <scope>NUCLEOTIDE SEQUENCE</scope>
    <source>
        <strain evidence="2">CBS 122368</strain>
    </source>
</reference>
<protein>
    <recommendedName>
        <fullName evidence="4">Apple domain-containing protein</fullName>
    </recommendedName>
</protein>
<dbReference type="Proteomes" id="UP000800094">
    <property type="component" value="Unassembled WGS sequence"/>
</dbReference>
<name>A0A6A6INS7_9PLEO</name>
<sequence length="167" mass="18717">MSLISFSLLLFTSSAAAAQICGGVGSYNSSTTFFYMSNFFSKAASTFGLCADFCKSSYPSCKSFRYSYWSDADAQYCEFFGDWLENFFIADATQPYYYYDIDCALPSFAITYDHAAPNTGHDCIDHGDLDLYSVEQDYDKDRVCVYHDDAGFGFYVEGCDDDDADGY</sequence>
<dbReference type="GeneID" id="54588675"/>
<dbReference type="OrthoDB" id="3695473at2759"/>
<gene>
    <name evidence="2" type="ORF">BU26DRAFT_602379</name>
</gene>
<organism evidence="2 3">
    <name type="scientific">Trematosphaeria pertusa</name>
    <dbReference type="NCBI Taxonomy" id="390896"/>
    <lineage>
        <taxon>Eukaryota</taxon>
        <taxon>Fungi</taxon>
        <taxon>Dikarya</taxon>
        <taxon>Ascomycota</taxon>
        <taxon>Pezizomycotina</taxon>
        <taxon>Dothideomycetes</taxon>
        <taxon>Pleosporomycetidae</taxon>
        <taxon>Pleosporales</taxon>
        <taxon>Massarineae</taxon>
        <taxon>Trematosphaeriaceae</taxon>
        <taxon>Trematosphaeria</taxon>
    </lineage>
</organism>
<feature type="signal peptide" evidence="1">
    <location>
        <begin position="1"/>
        <end position="17"/>
    </location>
</feature>
<dbReference type="EMBL" id="ML987192">
    <property type="protein sequence ID" value="KAF2251887.1"/>
    <property type="molecule type" value="Genomic_DNA"/>
</dbReference>
<dbReference type="RefSeq" id="XP_033686891.1">
    <property type="nucleotide sequence ID" value="XM_033835345.1"/>
</dbReference>
<feature type="chain" id="PRO_5025356045" description="Apple domain-containing protein" evidence="1">
    <location>
        <begin position="18"/>
        <end position="167"/>
    </location>
</feature>
<evidence type="ECO:0000313" key="2">
    <source>
        <dbReference type="EMBL" id="KAF2251887.1"/>
    </source>
</evidence>
<keyword evidence="3" id="KW-1185">Reference proteome</keyword>
<proteinExistence type="predicted"/>